<dbReference type="Pfam" id="PF04098">
    <property type="entry name" value="Rad52_Rad22"/>
    <property type="match status" value="1"/>
</dbReference>
<gene>
    <name evidence="4" type="ORF">N2J37_13220</name>
</gene>
<proteinExistence type="inferred from homology"/>
<sequence length="255" mass="28532">MKLELLDSPFPAQDIEWRIQQAGKNNSGIWVKVLAYVTNRAIMKRLDEVCGKSGWCNEYRDIPNNGGVECGLSIKVDDEWITKWDAAEKTQVEAVKGGRSGAMKRAAVQWGIGRYLYDLDVGFATVSDKKLPGLVYAQTKELGSFFWKPPELPAWALPALSPEQAISGNGADVVPQPDEPFKTLEAADRILAQFCREIEKENNPEVITKKYRDTWEELDGFGEHQARCHEVTGIRRREIKQAAGGSDHSGDTHEN</sequence>
<dbReference type="GO" id="GO:0006281">
    <property type="term" value="P:DNA repair"/>
    <property type="evidence" value="ECO:0007669"/>
    <property type="project" value="UniProtKB-KW"/>
</dbReference>
<dbReference type="AlphaFoldDB" id="A0A9Q9MV17"/>
<evidence type="ECO:0000256" key="2">
    <source>
        <dbReference type="ARBA" id="ARBA00022763"/>
    </source>
</evidence>
<organism evidence="4 5">
    <name type="scientific">Raoultella ornithinolytica</name>
    <name type="common">Klebsiella ornithinolytica</name>
    <dbReference type="NCBI Taxonomy" id="54291"/>
    <lineage>
        <taxon>Bacteria</taxon>
        <taxon>Pseudomonadati</taxon>
        <taxon>Pseudomonadota</taxon>
        <taxon>Gammaproteobacteria</taxon>
        <taxon>Enterobacterales</taxon>
        <taxon>Enterobacteriaceae</taxon>
        <taxon>Klebsiella/Raoultella group</taxon>
        <taxon>Raoultella</taxon>
    </lineage>
</organism>
<evidence type="ECO:0000313" key="5">
    <source>
        <dbReference type="Proteomes" id="UP001064206"/>
    </source>
</evidence>
<dbReference type="RefSeq" id="WP_260990766.1">
    <property type="nucleotide sequence ID" value="NZ_CP104450.1"/>
</dbReference>
<keyword evidence="3" id="KW-0234">DNA repair</keyword>
<keyword evidence="2" id="KW-0227">DNA damage</keyword>
<reference evidence="4" key="1">
    <citation type="submission" date="2022-09" db="EMBL/GenBank/DDBJ databases">
        <title>Multidrug resistance Raoultella ornithinolytica Strain MQB_Silv_108.</title>
        <authorList>
            <person name="Quintela-Baluja M."/>
        </authorList>
    </citation>
    <scope>NUCLEOTIDE SEQUENCE</scope>
    <source>
        <strain evidence="4">MQB_Silv_108</strain>
    </source>
</reference>
<evidence type="ECO:0000256" key="1">
    <source>
        <dbReference type="ARBA" id="ARBA00006638"/>
    </source>
</evidence>
<name>A0A9Q9MV17_RAOOR</name>
<dbReference type="InterPro" id="IPR041247">
    <property type="entry name" value="Rad52_fam"/>
</dbReference>
<dbReference type="EMBL" id="CP104450">
    <property type="protein sequence ID" value="UXE40628.1"/>
    <property type="molecule type" value="Genomic_DNA"/>
</dbReference>
<evidence type="ECO:0000313" key="4">
    <source>
        <dbReference type="EMBL" id="UXE40628.1"/>
    </source>
</evidence>
<protein>
    <submittedName>
        <fullName evidence="4">Rad52/Rad22 family DNA repair protein</fullName>
    </submittedName>
</protein>
<dbReference type="Proteomes" id="UP001064206">
    <property type="component" value="Chromosome"/>
</dbReference>
<accession>A0A9Q9MV17</accession>
<comment type="similarity">
    <text evidence="1">Belongs to the RAD52 family.</text>
</comment>
<evidence type="ECO:0000256" key="3">
    <source>
        <dbReference type="ARBA" id="ARBA00023204"/>
    </source>
</evidence>